<name>A0A5C0B381_9BURK</name>
<dbReference type="InterPro" id="IPR030391">
    <property type="entry name" value="MeTrfase_TrmA_CS"/>
</dbReference>
<feature type="binding site" evidence="9 10">
    <location>
        <position position="315"/>
    </location>
    <ligand>
        <name>S-adenosyl-L-methionine</name>
        <dbReference type="ChEBI" id="CHEBI:59789"/>
    </ligand>
</feature>
<feature type="binding site" evidence="9">
    <location>
        <position position="95"/>
    </location>
    <ligand>
        <name>[4Fe-4S] cluster</name>
        <dbReference type="ChEBI" id="CHEBI:49883"/>
    </ligand>
</feature>
<evidence type="ECO:0000313" key="13">
    <source>
        <dbReference type="EMBL" id="QEI09208.1"/>
    </source>
</evidence>
<dbReference type="Pfam" id="PF05958">
    <property type="entry name" value="tRNA_U5-meth_tr"/>
    <property type="match status" value="1"/>
</dbReference>
<feature type="binding site" evidence="9 10">
    <location>
        <position position="286"/>
    </location>
    <ligand>
        <name>S-adenosyl-L-methionine</name>
        <dbReference type="ChEBI" id="CHEBI:59789"/>
    </ligand>
</feature>
<dbReference type="InterPro" id="IPR010280">
    <property type="entry name" value="U5_MeTrfase_fam"/>
</dbReference>
<dbReference type="EMBL" id="CP043046">
    <property type="protein sequence ID" value="QEI09208.1"/>
    <property type="molecule type" value="Genomic_DNA"/>
</dbReference>
<gene>
    <name evidence="9 13" type="primary">rlmD</name>
    <name evidence="13" type="ORF">FXN63_09120</name>
</gene>
<evidence type="ECO:0000256" key="5">
    <source>
        <dbReference type="ARBA" id="ARBA00022691"/>
    </source>
</evidence>
<dbReference type="EC" id="2.1.1.190" evidence="9"/>
<dbReference type="GO" id="GO:0070475">
    <property type="term" value="P:rRNA base methylation"/>
    <property type="evidence" value="ECO:0007669"/>
    <property type="project" value="TreeGrafter"/>
</dbReference>
<dbReference type="PANTHER" id="PTHR11061">
    <property type="entry name" value="RNA M5U METHYLTRANSFERASE"/>
    <property type="match status" value="1"/>
</dbReference>
<dbReference type="InterPro" id="IPR030390">
    <property type="entry name" value="MeTrfase_TrmA_AS"/>
</dbReference>
<dbReference type="PROSITE" id="PS01230">
    <property type="entry name" value="TRMA_1"/>
    <property type="match status" value="1"/>
</dbReference>
<comment type="similarity">
    <text evidence="9">Belongs to the class I-like SAM-binding methyltransferase superfamily. RNA M5U methyltransferase family. RlmD subfamily.</text>
</comment>
<evidence type="ECO:0000256" key="6">
    <source>
        <dbReference type="ARBA" id="ARBA00022723"/>
    </source>
</evidence>
<dbReference type="Gene3D" id="2.40.50.1070">
    <property type="match status" value="1"/>
</dbReference>
<evidence type="ECO:0000256" key="10">
    <source>
        <dbReference type="PROSITE-ProRule" id="PRU01024"/>
    </source>
</evidence>
<feature type="binding site" evidence="9">
    <location>
        <position position="364"/>
    </location>
    <ligand>
        <name>S-adenosyl-L-methionine</name>
        <dbReference type="ChEBI" id="CHEBI:59789"/>
    </ligand>
</feature>
<dbReference type="SUPFAM" id="SSF50249">
    <property type="entry name" value="Nucleic acid-binding proteins"/>
    <property type="match status" value="1"/>
</dbReference>
<dbReference type="InterPro" id="IPR001566">
    <property type="entry name" value="23S_rRNA_MeTrfase_RlmD"/>
</dbReference>
<feature type="binding site" evidence="9">
    <location>
        <position position="320"/>
    </location>
    <ligand>
        <name>S-adenosyl-L-methionine</name>
        <dbReference type="ChEBI" id="CHEBI:59789"/>
    </ligand>
</feature>
<dbReference type="OrthoDB" id="9804590at2"/>
<dbReference type="GO" id="GO:0003723">
    <property type="term" value="F:RNA binding"/>
    <property type="evidence" value="ECO:0007669"/>
    <property type="project" value="InterPro"/>
</dbReference>
<evidence type="ECO:0000256" key="8">
    <source>
        <dbReference type="ARBA" id="ARBA00023014"/>
    </source>
</evidence>
<keyword evidence="2 9" id="KW-0698">rRNA processing</keyword>
<dbReference type="HAMAP" id="MF_01010">
    <property type="entry name" value="23SrRNA_methyltr_RlmD"/>
    <property type="match status" value="1"/>
</dbReference>
<dbReference type="Proteomes" id="UP000325161">
    <property type="component" value="Chromosome"/>
</dbReference>
<dbReference type="PROSITE" id="PS50926">
    <property type="entry name" value="TRAM"/>
    <property type="match status" value="1"/>
</dbReference>
<dbReference type="SUPFAM" id="SSF53335">
    <property type="entry name" value="S-adenosyl-L-methionine-dependent methyltransferases"/>
    <property type="match status" value="1"/>
</dbReference>
<reference evidence="13 14" key="1">
    <citation type="submission" date="2019-08" db="EMBL/GenBank/DDBJ databases">
        <title>Amphibian skin-associated Pigmentiphaga: genome sequence and occurrence across geography and hosts.</title>
        <authorList>
            <person name="Bletz M.C."/>
            <person name="Bunk B."/>
            <person name="Sproeer C."/>
            <person name="Biwer P."/>
            <person name="Reiter S."/>
            <person name="Rabemananjara F.C.E."/>
            <person name="Schulz S."/>
            <person name="Overmann J."/>
            <person name="Vences M."/>
        </authorList>
    </citation>
    <scope>NUCLEOTIDE SEQUENCE [LARGE SCALE GENOMIC DNA]</scope>
    <source>
        <strain evidence="13 14">Mada1488</strain>
    </source>
</reference>
<organism evidence="13 14">
    <name type="scientific">Pigmentiphaga aceris</name>
    <dbReference type="NCBI Taxonomy" id="1940612"/>
    <lineage>
        <taxon>Bacteria</taxon>
        <taxon>Pseudomonadati</taxon>
        <taxon>Pseudomonadota</taxon>
        <taxon>Betaproteobacteria</taxon>
        <taxon>Burkholderiales</taxon>
        <taxon>Alcaligenaceae</taxon>
        <taxon>Pigmentiphaga</taxon>
    </lineage>
</organism>
<dbReference type="Gene3D" id="3.40.50.150">
    <property type="entry name" value="Vaccinia Virus protein VP39"/>
    <property type="match status" value="1"/>
</dbReference>
<dbReference type="GO" id="GO:0005506">
    <property type="term" value="F:iron ion binding"/>
    <property type="evidence" value="ECO:0007669"/>
    <property type="project" value="UniProtKB-UniRule"/>
</dbReference>
<dbReference type="InterPro" id="IPR029063">
    <property type="entry name" value="SAM-dependent_MTases_sf"/>
</dbReference>
<evidence type="ECO:0000256" key="4">
    <source>
        <dbReference type="ARBA" id="ARBA00022679"/>
    </source>
</evidence>
<feature type="binding site" evidence="9">
    <location>
        <position position="89"/>
    </location>
    <ligand>
        <name>[4Fe-4S] cluster</name>
        <dbReference type="ChEBI" id="CHEBI:49883"/>
    </ligand>
</feature>
<feature type="domain" description="TRAM" evidence="12">
    <location>
        <begin position="18"/>
        <end position="76"/>
    </location>
</feature>
<evidence type="ECO:0000256" key="1">
    <source>
        <dbReference type="ARBA" id="ARBA00022485"/>
    </source>
</evidence>
<dbReference type="RefSeq" id="WP_148819113.1">
    <property type="nucleotide sequence ID" value="NZ_CP043046.1"/>
</dbReference>
<evidence type="ECO:0000256" key="7">
    <source>
        <dbReference type="ARBA" id="ARBA00023004"/>
    </source>
</evidence>
<dbReference type="AlphaFoldDB" id="A0A5C0B381"/>
<keyword evidence="3 9" id="KW-0489">Methyltransferase</keyword>
<dbReference type="PANTHER" id="PTHR11061:SF49">
    <property type="entry name" value="23S RRNA (URACIL(1939)-C(5))-METHYLTRANSFERASE RLMD"/>
    <property type="match status" value="1"/>
</dbReference>
<feature type="active site" evidence="11">
    <location>
        <position position="414"/>
    </location>
</feature>
<feature type="binding site" evidence="9 10">
    <location>
        <position position="336"/>
    </location>
    <ligand>
        <name>S-adenosyl-L-methionine</name>
        <dbReference type="ChEBI" id="CHEBI:59789"/>
    </ligand>
</feature>
<feature type="active site" description="Nucleophile" evidence="9 10">
    <location>
        <position position="414"/>
    </location>
</feature>
<feature type="binding site" evidence="9">
    <location>
        <position position="98"/>
    </location>
    <ligand>
        <name>[4Fe-4S] cluster</name>
        <dbReference type="ChEBI" id="CHEBI:49883"/>
    </ligand>
</feature>
<dbReference type="NCBIfam" id="NF009639">
    <property type="entry name" value="PRK13168.1"/>
    <property type="match status" value="1"/>
</dbReference>
<dbReference type="Gene3D" id="2.40.50.140">
    <property type="entry name" value="Nucleic acid-binding proteins"/>
    <property type="match status" value="1"/>
</dbReference>
<evidence type="ECO:0000259" key="12">
    <source>
        <dbReference type="PROSITE" id="PS50926"/>
    </source>
</evidence>
<keyword evidence="5 9" id="KW-0949">S-adenosyl-L-methionine</keyword>
<proteinExistence type="inferred from homology"/>
<keyword evidence="6 9" id="KW-0479">Metal-binding</keyword>
<feature type="binding site" evidence="9">
    <location>
        <position position="177"/>
    </location>
    <ligand>
        <name>[4Fe-4S] cluster</name>
        <dbReference type="ChEBI" id="CHEBI:49883"/>
    </ligand>
</feature>
<dbReference type="GO" id="GO:0070041">
    <property type="term" value="F:rRNA (uridine-C5-)-methyltransferase activity"/>
    <property type="evidence" value="ECO:0007669"/>
    <property type="project" value="UniProtKB-UniRule"/>
</dbReference>
<keyword evidence="4 9" id="KW-0808">Transferase</keyword>
<keyword evidence="8 9" id="KW-0411">Iron-sulfur</keyword>
<dbReference type="GO" id="GO:0051539">
    <property type="term" value="F:4 iron, 4 sulfur cluster binding"/>
    <property type="evidence" value="ECO:0007669"/>
    <property type="project" value="UniProtKB-KW"/>
</dbReference>
<protein>
    <recommendedName>
        <fullName evidence="9">23S rRNA (uracil(1939)-C(5))-methyltransferase RlmD</fullName>
        <ecNumber evidence="9">2.1.1.190</ecNumber>
    </recommendedName>
    <alternativeName>
        <fullName evidence="9">23S rRNA(m5U1939)-methyltransferase</fullName>
    </alternativeName>
</protein>
<dbReference type="CDD" id="cd02440">
    <property type="entry name" value="AdoMet_MTases"/>
    <property type="match status" value="1"/>
</dbReference>
<evidence type="ECO:0000313" key="14">
    <source>
        <dbReference type="Proteomes" id="UP000325161"/>
    </source>
</evidence>
<feature type="binding site" evidence="9 10">
    <location>
        <position position="385"/>
    </location>
    <ligand>
        <name>S-adenosyl-L-methionine</name>
        <dbReference type="ChEBI" id="CHEBI:59789"/>
    </ligand>
</feature>
<evidence type="ECO:0000256" key="11">
    <source>
        <dbReference type="PROSITE-ProRule" id="PRU10015"/>
    </source>
</evidence>
<evidence type="ECO:0000256" key="3">
    <source>
        <dbReference type="ARBA" id="ARBA00022603"/>
    </source>
</evidence>
<accession>A0A5C0B381</accession>
<dbReference type="InterPro" id="IPR002792">
    <property type="entry name" value="TRAM_dom"/>
</dbReference>
<evidence type="ECO:0000256" key="9">
    <source>
        <dbReference type="HAMAP-Rule" id="MF_01010"/>
    </source>
</evidence>
<keyword evidence="7 9" id="KW-0408">Iron</keyword>
<dbReference type="FunFam" id="2.40.50.140:FF:000097">
    <property type="entry name" value="23S rRNA (uracil(1939)-C(5))-methyltransferase RlmD"/>
    <property type="match status" value="1"/>
</dbReference>
<evidence type="ECO:0000256" key="2">
    <source>
        <dbReference type="ARBA" id="ARBA00022552"/>
    </source>
</evidence>
<dbReference type="PROSITE" id="PS01231">
    <property type="entry name" value="TRMA_2"/>
    <property type="match status" value="1"/>
</dbReference>
<dbReference type="KEGG" id="pacr:FXN63_09120"/>
<sequence length="467" mass="51406">MAEVAISRLDAPDASCPPPAPPADGSILIESLDQDGRGVGRRDGKVIFVEGALAGERVSINVFRSKSSYEVANVVEVHHSSPLRVEPRCPHFKVCGGCAMQHVDAGAQVAIKQRVLEDTFWHLGKLRPEHMLPPIHGPYWGYRHRARLSVRALPKPRGVYVGFREKKSSHVADVRECHILPPHVNDLLMPLRTLIAAMSKPDRLPQIEVAVGDDVTVLVLRHLVPLIKRDLILLADFAEKHKIQWWLQPDGPETLHPLLRADREGLSYTLPEFGLRMPYRPSDFTQVNPGINRVLVSRALQLLDAQPTDRVADMFCGLGNFTLPLATQCREVVGVEGLEKLTQRAQDAARRHGLDGHTAFSTLNLFEVDARWLRSLGHFDRMLIDPPREGAHALAQALAAIGSDGPKRIVYVSCNPSTLARDAAILVHEGGYVIRSAGVVNMFPHTGHVESIAVFEPGPRLLGAPAS</sequence>
<comment type="catalytic activity">
    <reaction evidence="9">
        <text>uridine(1939) in 23S rRNA + S-adenosyl-L-methionine = 5-methyluridine(1939) in 23S rRNA + S-adenosyl-L-homocysteine + H(+)</text>
        <dbReference type="Rhea" id="RHEA:42908"/>
        <dbReference type="Rhea" id="RHEA-COMP:10278"/>
        <dbReference type="Rhea" id="RHEA-COMP:10279"/>
        <dbReference type="ChEBI" id="CHEBI:15378"/>
        <dbReference type="ChEBI" id="CHEBI:57856"/>
        <dbReference type="ChEBI" id="CHEBI:59789"/>
        <dbReference type="ChEBI" id="CHEBI:65315"/>
        <dbReference type="ChEBI" id="CHEBI:74447"/>
        <dbReference type="EC" id="2.1.1.190"/>
    </reaction>
</comment>
<dbReference type="InterPro" id="IPR012340">
    <property type="entry name" value="NA-bd_OB-fold"/>
</dbReference>
<dbReference type="PROSITE" id="PS51687">
    <property type="entry name" value="SAM_MT_RNA_M5U"/>
    <property type="match status" value="1"/>
</dbReference>
<comment type="function">
    <text evidence="9">Catalyzes the formation of 5-methyl-uridine at position 1939 (m5U1939) in 23S rRNA.</text>
</comment>
<keyword evidence="14" id="KW-1185">Reference proteome</keyword>
<dbReference type="Pfam" id="PF01938">
    <property type="entry name" value="TRAM"/>
    <property type="match status" value="1"/>
</dbReference>
<keyword evidence="1 9" id="KW-0004">4Fe-4S</keyword>